<dbReference type="EMBL" id="LAZR01028301">
    <property type="protein sequence ID" value="KKL63029.1"/>
    <property type="molecule type" value="Genomic_DNA"/>
</dbReference>
<organism evidence="2">
    <name type="scientific">marine sediment metagenome</name>
    <dbReference type="NCBI Taxonomy" id="412755"/>
    <lineage>
        <taxon>unclassified sequences</taxon>
        <taxon>metagenomes</taxon>
        <taxon>ecological metagenomes</taxon>
    </lineage>
</organism>
<evidence type="ECO:0000313" key="2">
    <source>
        <dbReference type="EMBL" id="KKL63029.1"/>
    </source>
</evidence>
<proteinExistence type="predicted"/>
<evidence type="ECO:0000256" key="1">
    <source>
        <dbReference type="SAM" id="Coils"/>
    </source>
</evidence>
<accession>A0A0F9DMT3</accession>
<comment type="caution">
    <text evidence="2">The sequence shown here is derived from an EMBL/GenBank/DDBJ whole genome shotgun (WGS) entry which is preliminary data.</text>
</comment>
<protein>
    <submittedName>
        <fullName evidence="2">Uncharacterized protein</fullName>
    </submittedName>
</protein>
<sequence length="56" mass="6361">MSDEALLARIANLERQVADEKGITETAIRHMENTERERDALQRRIDAEVKAGRILG</sequence>
<dbReference type="AlphaFoldDB" id="A0A0F9DMT3"/>
<feature type="coiled-coil region" evidence="1">
    <location>
        <begin position="24"/>
        <end position="51"/>
    </location>
</feature>
<reference evidence="2" key="1">
    <citation type="journal article" date="2015" name="Nature">
        <title>Complex archaea that bridge the gap between prokaryotes and eukaryotes.</title>
        <authorList>
            <person name="Spang A."/>
            <person name="Saw J.H."/>
            <person name="Jorgensen S.L."/>
            <person name="Zaremba-Niedzwiedzka K."/>
            <person name="Martijn J."/>
            <person name="Lind A.E."/>
            <person name="van Eijk R."/>
            <person name="Schleper C."/>
            <person name="Guy L."/>
            <person name="Ettema T.J."/>
        </authorList>
    </citation>
    <scope>NUCLEOTIDE SEQUENCE</scope>
</reference>
<gene>
    <name evidence="2" type="ORF">LCGC14_2179240</name>
</gene>
<name>A0A0F9DMT3_9ZZZZ</name>
<keyword evidence="1" id="KW-0175">Coiled coil</keyword>